<keyword evidence="7" id="KW-1185">Reference proteome</keyword>
<dbReference type="PANTHER" id="PTHR45962:SF1">
    <property type="entry name" value="N-FATTY-ACYL-AMINO ACID SYNTHASE_HYDROLASE PM20D1"/>
    <property type="match status" value="1"/>
</dbReference>
<comment type="caution">
    <text evidence="6">The sequence shown here is derived from an EMBL/GenBank/DDBJ whole genome shotgun (WGS) entry which is preliminary data.</text>
</comment>
<proteinExistence type="inferred from homology"/>
<dbReference type="PANTHER" id="PTHR45962">
    <property type="entry name" value="N-FATTY-ACYL-AMINO ACID SYNTHASE/HYDROLASE PM20D1"/>
    <property type="match status" value="1"/>
</dbReference>
<organism evidence="6 7">
    <name type="scientific">Leucocoprinus leucothites</name>
    <dbReference type="NCBI Taxonomy" id="201217"/>
    <lineage>
        <taxon>Eukaryota</taxon>
        <taxon>Fungi</taxon>
        <taxon>Dikarya</taxon>
        <taxon>Basidiomycota</taxon>
        <taxon>Agaricomycotina</taxon>
        <taxon>Agaricomycetes</taxon>
        <taxon>Agaricomycetidae</taxon>
        <taxon>Agaricales</taxon>
        <taxon>Agaricineae</taxon>
        <taxon>Agaricaceae</taxon>
        <taxon>Leucocoprinus</taxon>
    </lineage>
</organism>
<protein>
    <recommendedName>
        <fullName evidence="8">Peptidase M20 dimerisation domain-containing protein</fullName>
    </recommendedName>
</protein>
<evidence type="ECO:0000256" key="3">
    <source>
        <dbReference type="ARBA" id="ARBA00022723"/>
    </source>
</evidence>
<keyword evidence="2" id="KW-0645">Protease</keyword>
<keyword evidence="3" id="KW-0479">Metal-binding</keyword>
<dbReference type="OrthoDB" id="3064516at2759"/>
<dbReference type="InterPro" id="IPR047177">
    <property type="entry name" value="Pept_M20A"/>
</dbReference>
<dbReference type="Proteomes" id="UP000559027">
    <property type="component" value="Unassembled WGS sequence"/>
</dbReference>
<dbReference type="GO" id="GO:0000328">
    <property type="term" value="C:fungal-type vacuole lumen"/>
    <property type="evidence" value="ECO:0007669"/>
    <property type="project" value="TreeGrafter"/>
</dbReference>
<evidence type="ECO:0000313" key="6">
    <source>
        <dbReference type="EMBL" id="KAF5362039.1"/>
    </source>
</evidence>
<dbReference type="SUPFAM" id="SSF53187">
    <property type="entry name" value="Zn-dependent exopeptidases"/>
    <property type="match status" value="1"/>
</dbReference>
<dbReference type="EMBL" id="JAACJO010000002">
    <property type="protein sequence ID" value="KAF5362039.1"/>
    <property type="molecule type" value="Genomic_DNA"/>
</dbReference>
<evidence type="ECO:0000256" key="5">
    <source>
        <dbReference type="ARBA" id="ARBA00022833"/>
    </source>
</evidence>
<keyword evidence="5" id="KW-0862">Zinc</keyword>
<name>A0A8H5GBT9_9AGAR</name>
<dbReference type="AlphaFoldDB" id="A0A8H5GBT9"/>
<accession>A0A8H5GBT9</accession>
<evidence type="ECO:0000256" key="2">
    <source>
        <dbReference type="ARBA" id="ARBA00022670"/>
    </source>
</evidence>
<evidence type="ECO:0000313" key="7">
    <source>
        <dbReference type="Proteomes" id="UP000559027"/>
    </source>
</evidence>
<comment type="similarity">
    <text evidence="1">Belongs to the peptidase M20A family.</text>
</comment>
<evidence type="ECO:0008006" key="8">
    <source>
        <dbReference type="Google" id="ProtNLM"/>
    </source>
</evidence>
<keyword evidence="4" id="KW-0378">Hydrolase</keyword>
<evidence type="ECO:0000256" key="4">
    <source>
        <dbReference type="ARBA" id="ARBA00022801"/>
    </source>
</evidence>
<reference evidence="6 7" key="1">
    <citation type="journal article" date="2020" name="ISME J.">
        <title>Uncovering the hidden diversity of litter-decomposition mechanisms in mushroom-forming fungi.</title>
        <authorList>
            <person name="Floudas D."/>
            <person name="Bentzer J."/>
            <person name="Ahren D."/>
            <person name="Johansson T."/>
            <person name="Persson P."/>
            <person name="Tunlid A."/>
        </authorList>
    </citation>
    <scope>NUCLEOTIDE SEQUENCE [LARGE SCALE GENOMIC DNA]</scope>
    <source>
        <strain evidence="6 7">CBS 146.42</strain>
    </source>
</reference>
<sequence>MDGDPKWDMYGDFQEYLEKASPLVYGPGALNTYGLIYEWKGSSPTMKPILLAAHQGTRIWGRGSSDDKSPLIGTLLPYHRTTIETLVVNDFQPTCTVVFASGFDEEIGGTRNGHNWSVLRVSHIIIARTLEELYGKNSFAFIIDEGGVFGIQYGTPFAVPAIAGVGSMNAQVRVATPGGHSNIPPDHTSIGMLAAMLVKYEDDPFKIDPNRRRPVYTTL</sequence>
<gene>
    <name evidence="6" type="ORF">D9756_002468</name>
</gene>
<dbReference type="Gene3D" id="3.40.630.10">
    <property type="entry name" value="Zn peptidases"/>
    <property type="match status" value="1"/>
</dbReference>
<evidence type="ECO:0000256" key="1">
    <source>
        <dbReference type="ARBA" id="ARBA00006247"/>
    </source>
</evidence>
<dbReference type="GO" id="GO:0046872">
    <property type="term" value="F:metal ion binding"/>
    <property type="evidence" value="ECO:0007669"/>
    <property type="project" value="UniProtKB-KW"/>
</dbReference>
<dbReference type="GO" id="GO:0051603">
    <property type="term" value="P:proteolysis involved in protein catabolic process"/>
    <property type="evidence" value="ECO:0007669"/>
    <property type="project" value="TreeGrafter"/>
</dbReference>
<dbReference type="GO" id="GO:0004180">
    <property type="term" value="F:carboxypeptidase activity"/>
    <property type="evidence" value="ECO:0007669"/>
    <property type="project" value="TreeGrafter"/>
</dbReference>